<proteinExistence type="predicted"/>
<evidence type="ECO:0000313" key="4">
    <source>
        <dbReference type="Proteomes" id="UP001177023"/>
    </source>
</evidence>
<dbReference type="EMBL" id="CATQJA010002657">
    <property type="protein sequence ID" value="CAJ0579763.1"/>
    <property type="molecule type" value="Genomic_DNA"/>
</dbReference>
<evidence type="ECO:0000313" key="3">
    <source>
        <dbReference type="EMBL" id="CAJ0579763.1"/>
    </source>
</evidence>
<protein>
    <submittedName>
        <fullName evidence="3">Uncharacterized protein</fullName>
    </submittedName>
</protein>
<feature type="chain" id="PRO_5041456549" evidence="2">
    <location>
        <begin position="25"/>
        <end position="208"/>
    </location>
</feature>
<name>A0AA36D2D3_9BILA</name>
<feature type="region of interest" description="Disordered" evidence="1">
    <location>
        <begin position="55"/>
        <end position="79"/>
    </location>
</feature>
<dbReference type="Proteomes" id="UP001177023">
    <property type="component" value="Unassembled WGS sequence"/>
</dbReference>
<feature type="signal peptide" evidence="2">
    <location>
        <begin position="1"/>
        <end position="24"/>
    </location>
</feature>
<evidence type="ECO:0000256" key="1">
    <source>
        <dbReference type="SAM" id="MobiDB-lite"/>
    </source>
</evidence>
<keyword evidence="4" id="KW-1185">Reference proteome</keyword>
<reference evidence="3" key="1">
    <citation type="submission" date="2023-06" db="EMBL/GenBank/DDBJ databases">
        <authorList>
            <person name="Delattre M."/>
        </authorList>
    </citation>
    <scope>NUCLEOTIDE SEQUENCE</scope>
    <source>
        <strain evidence="3">AF72</strain>
    </source>
</reference>
<dbReference type="AlphaFoldDB" id="A0AA36D2D3"/>
<comment type="caution">
    <text evidence="3">The sequence shown here is derived from an EMBL/GenBank/DDBJ whole genome shotgun (WGS) entry which is preliminary data.</text>
</comment>
<keyword evidence="2" id="KW-0732">Signal</keyword>
<feature type="non-terminal residue" evidence="3">
    <location>
        <position position="208"/>
    </location>
</feature>
<feature type="region of interest" description="Disordered" evidence="1">
    <location>
        <begin position="133"/>
        <end position="208"/>
    </location>
</feature>
<sequence length="208" mass="22716">MAPSPWLSHLTALWSWIWSNLAVAERLTAFANSANRFQAVHRQRIQEIEVALTPASGRPQAGHPVAGRDPLPTPGPDSTNTSYEGIAMASINRANIGLDRAEPHADMFSQYEEADPCNPLVLMPLPALKGIRVPDAPTDSIPKKKSAKGQKTGCKPPVGPKRERSPGSPPPKAPLRGLTPTERVRVHRQRKASGYFHEHNDILPVNED</sequence>
<gene>
    <name evidence="3" type="ORF">MSPICULIGERA_LOCUS17969</name>
</gene>
<accession>A0AA36D2D3</accession>
<organism evidence="3 4">
    <name type="scientific">Mesorhabditis spiculigera</name>
    <dbReference type="NCBI Taxonomy" id="96644"/>
    <lineage>
        <taxon>Eukaryota</taxon>
        <taxon>Metazoa</taxon>
        <taxon>Ecdysozoa</taxon>
        <taxon>Nematoda</taxon>
        <taxon>Chromadorea</taxon>
        <taxon>Rhabditida</taxon>
        <taxon>Rhabditina</taxon>
        <taxon>Rhabditomorpha</taxon>
        <taxon>Rhabditoidea</taxon>
        <taxon>Rhabditidae</taxon>
        <taxon>Mesorhabditinae</taxon>
        <taxon>Mesorhabditis</taxon>
    </lineage>
</organism>
<evidence type="ECO:0000256" key="2">
    <source>
        <dbReference type="SAM" id="SignalP"/>
    </source>
</evidence>